<evidence type="ECO:0000313" key="3">
    <source>
        <dbReference type="EMBL" id="AXG11784.1"/>
    </source>
</evidence>
<dbReference type="AlphaFoldDB" id="A0A345E7A5"/>
<name>A0A345E7A5_9EURY</name>
<feature type="domain" description="HTH iclR-type" evidence="1">
    <location>
        <begin position="1"/>
        <end position="53"/>
    </location>
</feature>
<dbReference type="Proteomes" id="UP000253273">
    <property type="component" value="Chromosome"/>
</dbReference>
<keyword evidence="5" id="KW-1185">Reference proteome</keyword>
<organism evidence="2 5">
    <name type="scientific">Haloplanus rubicundus</name>
    <dbReference type="NCBI Taxonomy" id="1547898"/>
    <lineage>
        <taxon>Archaea</taxon>
        <taxon>Methanobacteriati</taxon>
        <taxon>Methanobacteriota</taxon>
        <taxon>Stenosarchaea group</taxon>
        <taxon>Halobacteria</taxon>
        <taxon>Halobacteriales</taxon>
        <taxon>Haloferacaceae</taxon>
        <taxon>Haloplanus</taxon>
    </lineage>
</organism>
<dbReference type="PROSITE" id="PS51077">
    <property type="entry name" value="HTH_ICLR"/>
    <property type="match status" value="1"/>
</dbReference>
<dbReference type="InterPro" id="IPR036388">
    <property type="entry name" value="WH-like_DNA-bd_sf"/>
</dbReference>
<dbReference type="EMBL" id="CP031150">
    <property type="protein sequence ID" value="AXG08077.1"/>
    <property type="molecule type" value="Genomic_DNA"/>
</dbReference>
<evidence type="ECO:0000259" key="1">
    <source>
        <dbReference type="PROSITE" id="PS51077"/>
    </source>
</evidence>
<reference evidence="2 5" key="2">
    <citation type="submission" date="2018-07" db="EMBL/GenBank/DDBJ databases">
        <title>Genome sequences of Haloplanus sp. CBA1113.</title>
        <authorList>
            <person name="Kim Y.B."/>
            <person name="Roh S.W."/>
        </authorList>
    </citation>
    <scope>NUCLEOTIDE SEQUENCE [LARGE SCALE GENOMIC DNA]</scope>
    <source>
        <strain evidence="2 5">CBA1113</strain>
    </source>
</reference>
<sequence>MLDLVVLAERLSATVTELAADLDASKSTIHNHLTTLVELGYVVTEGNVYHLGLRATYS</sequence>
<dbReference type="Gene3D" id="1.10.10.10">
    <property type="entry name" value="Winged helix-like DNA-binding domain superfamily/Winged helix DNA-binding domain"/>
    <property type="match status" value="1"/>
</dbReference>
<reference evidence="3 4" key="1">
    <citation type="submission" date="2018-07" db="EMBL/GenBank/DDBJ databases">
        <title>Genome sequences of Haloplanus sp. CBA1112.</title>
        <authorList>
            <person name="Kim Y.B."/>
            <person name="Roh S.W."/>
        </authorList>
    </citation>
    <scope>NUCLEOTIDE SEQUENCE [LARGE SCALE GENOMIC DNA]</scope>
    <source>
        <strain evidence="3 4">CBA1112</strain>
    </source>
</reference>
<accession>A0A345E7A5</accession>
<evidence type="ECO:0000313" key="2">
    <source>
        <dbReference type="EMBL" id="AXG08077.1"/>
    </source>
</evidence>
<accession>A0A345EHW2</accession>
<dbReference type="Pfam" id="PF09339">
    <property type="entry name" value="HTH_IclR"/>
    <property type="match status" value="1"/>
</dbReference>
<dbReference type="InterPro" id="IPR036390">
    <property type="entry name" value="WH_DNA-bd_sf"/>
</dbReference>
<proteinExistence type="predicted"/>
<dbReference type="GO" id="GO:0006355">
    <property type="term" value="P:regulation of DNA-templated transcription"/>
    <property type="evidence" value="ECO:0007669"/>
    <property type="project" value="InterPro"/>
</dbReference>
<dbReference type="KEGG" id="haq:DU484_08125"/>
<gene>
    <name evidence="3" type="ORF">DU484_08125</name>
    <name evidence="2" type="ORF">DU500_08160</name>
</gene>
<dbReference type="InterPro" id="IPR005471">
    <property type="entry name" value="Tscrpt_reg_IclR_N"/>
</dbReference>
<dbReference type="OrthoDB" id="14763at2157"/>
<dbReference type="SUPFAM" id="SSF46785">
    <property type="entry name" value="Winged helix' DNA-binding domain"/>
    <property type="match status" value="1"/>
</dbReference>
<dbReference type="KEGG" id="haj:DU500_08160"/>
<evidence type="ECO:0000313" key="4">
    <source>
        <dbReference type="Proteomes" id="UP000252985"/>
    </source>
</evidence>
<dbReference type="GO" id="GO:0003677">
    <property type="term" value="F:DNA binding"/>
    <property type="evidence" value="ECO:0007669"/>
    <property type="project" value="InterPro"/>
</dbReference>
<dbReference type="EMBL" id="CP031148">
    <property type="protein sequence ID" value="AXG11784.1"/>
    <property type="molecule type" value="Genomic_DNA"/>
</dbReference>
<dbReference type="Proteomes" id="UP000252985">
    <property type="component" value="Chromosome"/>
</dbReference>
<evidence type="ECO:0000313" key="5">
    <source>
        <dbReference type="Proteomes" id="UP000253273"/>
    </source>
</evidence>
<protein>
    <submittedName>
        <fullName evidence="2">ArsR family transcriptional regulator</fullName>
    </submittedName>
</protein>